<gene>
    <name evidence="2" type="ordered locus">DGo_PA0004</name>
</gene>
<geneLocation type="plasmid" evidence="2 3">
    <name>P1</name>
</geneLocation>
<dbReference type="KEGG" id="dgo:DGo_PA0004"/>
<dbReference type="EMBL" id="CP002192">
    <property type="protein sequence ID" value="AFD26890.1"/>
    <property type="molecule type" value="Genomic_DNA"/>
</dbReference>
<keyword evidence="2" id="KW-0614">Plasmid</keyword>
<dbReference type="Proteomes" id="UP000007575">
    <property type="component" value="Plasmid P1"/>
</dbReference>
<proteinExistence type="predicted"/>
<reference evidence="2 3" key="1">
    <citation type="journal article" date="2012" name="PLoS ONE">
        <title>Genome sequence and transcriptome analysis of the radioresistant bacterium Deinococcus gobiensis: insights into the extreme environmental adaptations.</title>
        <authorList>
            <person name="Yuan M."/>
            <person name="Chen M."/>
            <person name="Zhang W."/>
            <person name="Lu W."/>
            <person name="Wang J."/>
            <person name="Yang M."/>
            <person name="Zhao P."/>
            <person name="Tang R."/>
            <person name="Li X."/>
            <person name="Hao Y."/>
            <person name="Zhou Z."/>
            <person name="Zhan Y."/>
            <person name="Yu H."/>
            <person name="Teng C."/>
            <person name="Yan Y."/>
            <person name="Ping S."/>
            <person name="Wang Y."/>
            <person name="Lin M."/>
        </authorList>
    </citation>
    <scope>NUCLEOTIDE SEQUENCE [LARGE SCALE GENOMIC DNA]</scope>
    <source>
        <strain evidence="3">DSM 21396 / JCM 16679 / CGMCC 1.7299 / I-0</strain>
        <plasmid evidence="2">P1</plasmid>
    </source>
</reference>
<feature type="region of interest" description="Disordered" evidence="1">
    <location>
        <begin position="32"/>
        <end position="105"/>
    </location>
</feature>
<evidence type="ECO:0000256" key="1">
    <source>
        <dbReference type="SAM" id="MobiDB-lite"/>
    </source>
</evidence>
<feature type="compositionally biased region" description="Basic residues" evidence="1">
    <location>
        <begin position="62"/>
        <end position="73"/>
    </location>
</feature>
<sequence>MVGGRIRAGALAPASPAAGIAVGGGAGRLRLGLGSGHGTSWPLRPRLPHGRRQASGVLEKRGRYRGHLRRKRRGDTGRGSRGETAQLRPNPPGSPHSLAHIGACGADPALTSPRCGTAAPPERRSRLLACTHLR</sequence>
<evidence type="ECO:0000313" key="2">
    <source>
        <dbReference type="EMBL" id="AFD26890.1"/>
    </source>
</evidence>
<dbReference type="PATRIC" id="fig|745776.4.peg.3041"/>
<organism evidence="2 3">
    <name type="scientific">Deinococcus gobiensis (strain DSM 21396 / JCM 16679 / CGMCC 1.7299 / I-0)</name>
    <dbReference type="NCBI Taxonomy" id="745776"/>
    <lineage>
        <taxon>Bacteria</taxon>
        <taxon>Thermotogati</taxon>
        <taxon>Deinococcota</taxon>
        <taxon>Deinococci</taxon>
        <taxon>Deinococcales</taxon>
        <taxon>Deinococcaceae</taxon>
        <taxon>Deinococcus</taxon>
    </lineage>
</organism>
<evidence type="ECO:0000313" key="3">
    <source>
        <dbReference type="Proteomes" id="UP000007575"/>
    </source>
</evidence>
<accession>H8H0M1</accession>
<dbReference type="AlphaFoldDB" id="H8H0M1"/>
<keyword evidence="3" id="KW-1185">Reference proteome</keyword>
<protein>
    <submittedName>
        <fullName evidence="2">Uncharacterized protein</fullName>
    </submittedName>
</protein>
<dbReference type="HOGENOM" id="CLU_1892773_0_0_0"/>
<name>H8H0M1_DEIGI</name>